<feature type="compositionally biased region" description="Polar residues" evidence="1">
    <location>
        <begin position="1"/>
        <end position="14"/>
    </location>
</feature>
<dbReference type="Proteomes" id="UP000326757">
    <property type="component" value="Unassembled WGS sequence"/>
</dbReference>
<name>A0A5N6K7N2_MONLA</name>
<evidence type="ECO:0000313" key="2">
    <source>
        <dbReference type="EMBL" id="KAB8298750.1"/>
    </source>
</evidence>
<dbReference type="EMBL" id="VIGI01000006">
    <property type="protein sequence ID" value="KAB8298750.1"/>
    <property type="molecule type" value="Genomic_DNA"/>
</dbReference>
<evidence type="ECO:0000313" key="3">
    <source>
        <dbReference type="Proteomes" id="UP000326757"/>
    </source>
</evidence>
<sequence length="80" mass="9288">MIHSSIQRTSQGSRRQAYEAGQSPLELLPPELLQKILGNLELKYNHREGGSSNDSSDVSIIHPWRDLLYFHVFVYQEQFM</sequence>
<comment type="caution">
    <text evidence="2">The sequence shown here is derived from an EMBL/GenBank/DDBJ whole genome shotgun (WGS) entry which is preliminary data.</text>
</comment>
<reference evidence="2 3" key="1">
    <citation type="submission" date="2019-06" db="EMBL/GenBank/DDBJ databases">
        <title>Genome Sequence of the Brown Rot Fungal Pathogen Monilinia laxa.</title>
        <authorList>
            <person name="De Miccolis Angelini R.M."/>
            <person name="Landi L."/>
            <person name="Abate D."/>
            <person name="Pollastro S."/>
            <person name="Romanazzi G."/>
            <person name="Faretra F."/>
        </authorList>
    </citation>
    <scope>NUCLEOTIDE SEQUENCE [LARGE SCALE GENOMIC DNA]</scope>
    <source>
        <strain evidence="2 3">Mlax316</strain>
    </source>
</reference>
<organism evidence="2 3">
    <name type="scientific">Monilinia laxa</name>
    <name type="common">Brown rot fungus</name>
    <name type="synonym">Sclerotinia laxa</name>
    <dbReference type="NCBI Taxonomy" id="61186"/>
    <lineage>
        <taxon>Eukaryota</taxon>
        <taxon>Fungi</taxon>
        <taxon>Dikarya</taxon>
        <taxon>Ascomycota</taxon>
        <taxon>Pezizomycotina</taxon>
        <taxon>Leotiomycetes</taxon>
        <taxon>Helotiales</taxon>
        <taxon>Sclerotiniaceae</taxon>
        <taxon>Monilinia</taxon>
    </lineage>
</organism>
<feature type="region of interest" description="Disordered" evidence="1">
    <location>
        <begin position="1"/>
        <end position="23"/>
    </location>
</feature>
<keyword evidence="3" id="KW-1185">Reference proteome</keyword>
<evidence type="ECO:0008006" key="4">
    <source>
        <dbReference type="Google" id="ProtNLM"/>
    </source>
</evidence>
<evidence type="ECO:0000256" key="1">
    <source>
        <dbReference type="SAM" id="MobiDB-lite"/>
    </source>
</evidence>
<protein>
    <recommendedName>
        <fullName evidence="4">F-box domain-containing protein</fullName>
    </recommendedName>
</protein>
<accession>A0A5N6K7N2</accession>
<proteinExistence type="predicted"/>
<gene>
    <name evidence="2" type="ORF">EYC80_000925</name>
</gene>
<dbReference type="AlphaFoldDB" id="A0A5N6K7N2"/>